<name>A0A0J6I9D6_COCPO</name>
<dbReference type="InterPro" id="IPR035952">
    <property type="entry name" value="Rhomboid-like_sf"/>
</dbReference>
<evidence type="ECO:0000313" key="11">
    <source>
        <dbReference type="Proteomes" id="UP000054567"/>
    </source>
</evidence>
<dbReference type="VEuPathDB" id="FungiDB:CPAG_04528"/>
<evidence type="ECO:0000256" key="7">
    <source>
        <dbReference type="SAM" id="MobiDB-lite"/>
    </source>
</evidence>
<evidence type="ECO:0000256" key="5">
    <source>
        <dbReference type="ARBA" id="ARBA00022989"/>
    </source>
</evidence>
<dbReference type="GO" id="GO:0004252">
    <property type="term" value="F:serine-type endopeptidase activity"/>
    <property type="evidence" value="ECO:0007669"/>
    <property type="project" value="InterPro"/>
</dbReference>
<feature type="transmembrane region" description="Helical" evidence="8">
    <location>
        <begin position="469"/>
        <end position="488"/>
    </location>
</feature>
<keyword evidence="5 8" id="KW-1133">Transmembrane helix</keyword>
<dbReference type="SUPFAM" id="SSF144091">
    <property type="entry name" value="Rhomboid-like"/>
    <property type="match status" value="1"/>
</dbReference>
<dbReference type="PANTHER" id="PTHR43731">
    <property type="entry name" value="RHOMBOID PROTEASE"/>
    <property type="match status" value="1"/>
</dbReference>
<feature type="region of interest" description="Disordered" evidence="7">
    <location>
        <begin position="90"/>
        <end position="110"/>
    </location>
</feature>
<evidence type="ECO:0000256" key="2">
    <source>
        <dbReference type="ARBA" id="ARBA00009045"/>
    </source>
</evidence>
<dbReference type="Gene3D" id="1.20.1540.10">
    <property type="entry name" value="Rhomboid-like"/>
    <property type="match status" value="1"/>
</dbReference>
<reference evidence="11" key="2">
    <citation type="journal article" date="2009" name="Genome Res.">
        <title>Comparative genomic analyses of the human fungal pathogens Coccidioides and their relatives.</title>
        <authorList>
            <person name="Sharpton T.J."/>
            <person name="Stajich J.E."/>
            <person name="Rounsley S.D."/>
            <person name="Gardner M.J."/>
            <person name="Wortman J.R."/>
            <person name="Jordar V.S."/>
            <person name="Maiti R."/>
            <person name="Kodira C.D."/>
            <person name="Neafsey D.E."/>
            <person name="Zeng Q."/>
            <person name="Hung C.-Y."/>
            <person name="McMahan C."/>
            <person name="Muszewska A."/>
            <person name="Grynberg M."/>
            <person name="Mandel M.A."/>
            <person name="Kellner E.M."/>
            <person name="Barker B.M."/>
            <person name="Galgiani J.N."/>
            <person name="Orbach M.J."/>
            <person name="Kirkland T.N."/>
            <person name="Cole G.T."/>
            <person name="Henn M.R."/>
            <person name="Birren B.W."/>
            <person name="Taylor J.W."/>
        </authorList>
    </citation>
    <scope>NUCLEOTIDE SEQUENCE [LARGE SCALE GENOMIC DNA]</scope>
    <source>
        <strain evidence="11">RMSCC 3488</strain>
    </source>
</reference>
<dbReference type="GO" id="GO:0006465">
    <property type="term" value="P:signal peptide processing"/>
    <property type="evidence" value="ECO:0007669"/>
    <property type="project" value="TreeGrafter"/>
</dbReference>
<dbReference type="InterPro" id="IPR022764">
    <property type="entry name" value="Peptidase_S54_rhomboid_dom"/>
</dbReference>
<evidence type="ECO:0000256" key="1">
    <source>
        <dbReference type="ARBA" id="ARBA00004141"/>
    </source>
</evidence>
<feature type="transmembrane region" description="Helical" evidence="8">
    <location>
        <begin position="509"/>
        <end position="532"/>
    </location>
</feature>
<dbReference type="AlphaFoldDB" id="A0A0J6I9D6"/>
<feature type="compositionally biased region" description="Polar residues" evidence="7">
    <location>
        <begin position="90"/>
        <end position="101"/>
    </location>
</feature>
<keyword evidence="6 8" id="KW-0472">Membrane</keyword>
<evidence type="ECO:0000256" key="8">
    <source>
        <dbReference type="SAM" id="Phobius"/>
    </source>
</evidence>
<feature type="domain" description="Peptidase S54 rhomboid" evidence="9">
    <location>
        <begin position="407"/>
        <end position="553"/>
    </location>
</feature>
<dbReference type="OrthoDB" id="10260614at2759"/>
<dbReference type="Pfam" id="PF01694">
    <property type="entry name" value="Rhomboid"/>
    <property type="match status" value="1"/>
</dbReference>
<keyword evidence="4" id="KW-0378">Hydrolase</keyword>
<dbReference type="PANTHER" id="PTHR43731:SF14">
    <property type="entry name" value="PRESENILIN-ASSOCIATED RHOMBOID-LIKE PROTEIN, MITOCHONDRIAL"/>
    <property type="match status" value="1"/>
</dbReference>
<organism evidence="10 11">
    <name type="scientific">Coccidioides posadasii RMSCC 3488</name>
    <dbReference type="NCBI Taxonomy" id="454284"/>
    <lineage>
        <taxon>Eukaryota</taxon>
        <taxon>Fungi</taxon>
        <taxon>Dikarya</taxon>
        <taxon>Ascomycota</taxon>
        <taxon>Pezizomycotina</taxon>
        <taxon>Eurotiomycetes</taxon>
        <taxon>Eurotiomycetidae</taxon>
        <taxon>Onygenales</taxon>
        <taxon>Onygenaceae</taxon>
        <taxon>Coccidioides</taxon>
    </lineage>
</organism>
<evidence type="ECO:0000313" key="10">
    <source>
        <dbReference type="EMBL" id="KMM68197.1"/>
    </source>
</evidence>
<evidence type="ECO:0000256" key="6">
    <source>
        <dbReference type="ARBA" id="ARBA00023136"/>
    </source>
</evidence>
<feature type="transmembrane region" description="Helical" evidence="8">
    <location>
        <begin position="538"/>
        <end position="554"/>
    </location>
</feature>
<accession>A0A0J6I9D6</accession>
<reference evidence="11" key="3">
    <citation type="journal article" date="2010" name="Genome Res.">
        <title>Population genomic sequencing of Coccidioides fungi reveals recent hybridization and transposon control.</title>
        <authorList>
            <person name="Neafsey D.E."/>
            <person name="Barker B.M."/>
            <person name="Sharpton T.J."/>
            <person name="Stajich J.E."/>
            <person name="Park D.J."/>
            <person name="Whiston E."/>
            <person name="Hung C.-Y."/>
            <person name="McMahan C."/>
            <person name="White J."/>
            <person name="Sykes S."/>
            <person name="Heiman D."/>
            <person name="Young S."/>
            <person name="Zeng Q."/>
            <person name="Abouelleil A."/>
            <person name="Aftuck L."/>
            <person name="Bessette D."/>
            <person name="Brown A."/>
            <person name="FitzGerald M."/>
            <person name="Lui A."/>
            <person name="Macdonald J.P."/>
            <person name="Priest M."/>
            <person name="Orbach M.J."/>
            <person name="Galgiani J.N."/>
            <person name="Kirkland T.N."/>
            <person name="Cole G.T."/>
            <person name="Birren B.W."/>
            <person name="Henn M.R."/>
            <person name="Taylor J.W."/>
            <person name="Rounsley S.D."/>
        </authorList>
    </citation>
    <scope>NUCLEOTIDE SEQUENCE [LARGE SCALE GENOMIC DNA]</scope>
    <source>
        <strain evidence="11">RMSCC 3488</strain>
    </source>
</reference>
<reference evidence="10 11" key="1">
    <citation type="submission" date="2007-06" db="EMBL/GenBank/DDBJ databases">
        <title>The Genome Sequence of Coccidioides posadasii RMSCC_3488.</title>
        <authorList>
            <consortium name="Coccidioides Genome Resources Consortium"/>
            <consortium name="The Broad Institute Genome Sequencing Platform"/>
            <person name="Henn M.R."/>
            <person name="Sykes S."/>
            <person name="Young S."/>
            <person name="Jaffe D."/>
            <person name="Berlin A."/>
            <person name="Alvarez P."/>
            <person name="Butler J."/>
            <person name="Gnerre S."/>
            <person name="Grabherr M."/>
            <person name="Mauceli E."/>
            <person name="Brockman W."/>
            <person name="Kodira C."/>
            <person name="Alvarado L."/>
            <person name="Zeng Q."/>
            <person name="Crawford M."/>
            <person name="Antoine C."/>
            <person name="Devon K."/>
            <person name="Galgiani J."/>
            <person name="Orsborn K."/>
            <person name="Lewis M.L."/>
            <person name="Nusbaum C."/>
            <person name="Galagan J."/>
            <person name="Birren B."/>
        </authorList>
    </citation>
    <scope>NUCLEOTIDE SEQUENCE [LARGE SCALE GENOMIC DNA]</scope>
    <source>
        <strain evidence="10 11">RMSCC 3488</strain>
    </source>
</reference>
<protein>
    <recommendedName>
        <fullName evidence="9">Peptidase S54 rhomboid domain-containing protein</fullName>
    </recommendedName>
</protein>
<evidence type="ECO:0000256" key="3">
    <source>
        <dbReference type="ARBA" id="ARBA00022692"/>
    </source>
</evidence>
<feature type="transmembrane region" description="Helical" evidence="8">
    <location>
        <begin position="442"/>
        <end position="463"/>
    </location>
</feature>
<evidence type="ECO:0000256" key="4">
    <source>
        <dbReference type="ARBA" id="ARBA00022801"/>
    </source>
</evidence>
<dbReference type="Proteomes" id="UP000054567">
    <property type="component" value="Unassembled WGS sequence"/>
</dbReference>
<comment type="similarity">
    <text evidence="2">Belongs to the peptidase S54 family.</text>
</comment>
<evidence type="ECO:0000259" key="9">
    <source>
        <dbReference type="Pfam" id="PF01694"/>
    </source>
</evidence>
<proteinExistence type="inferred from homology"/>
<comment type="subcellular location">
    <subcellularLocation>
        <location evidence="1">Membrane</location>
        <topology evidence="1">Multi-pass membrane protein</topology>
    </subcellularLocation>
</comment>
<dbReference type="GO" id="GO:0016020">
    <property type="term" value="C:membrane"/>
    <property type="evidence" value="ECO:0007669"/>
    <property type="project" value="UniProtKB-SubCell"/>
</dbReference>
<feature type="transmembrane region" description="Helical" evidence="8">
    <location>
        <begin position="363"/>
        <end position="383"/>
    </location>
</feature>
<dbReference type="EMBL" id="DS268110">
    <property type="protein sequence ID" value="KMM68197.1"/>
    <property type="molecule type" value="Genomic_DNA"/>
</dbReference>
<gene>
    <name evidence="10" type="ORF">CPAG_04528</name>
</gene>
<dbReference type="InterPro" id="IPR050925">
    <property type="entry name" value="Rhomboid_protease_S54"/>
</dbReference>
<keyword evidence="3 8" id="KW-0812">Transmembrane</keyword>
<dbReference type="FunFam" id="1.20.1540.10:FF:000012">
    <property type="entry name" value="Rhomboid family protein"/>
    <property type="match status" value="1"/>
</dbReference>
<sequence>MNNAFSMTWRGPCTGIRSSPPCKPSSSARSFARLLCLDSRPPGLRMGVAPSSDQGAFSFRTSKQSGTSFSTIVSYNCRFYRSFNTSQLLNAQPSAPPNSRQTQEEGVRFQPRELSHSQISQIFGTPRIPPVFGNRVLRVLHGRRLAGTLDLELPLDIKNGVPQHILDDGLEWLRRNFPVDEDAAIMRRIEREEQEEEEKLMRRAEKLGLYKPQSGRFGAEVEKEGDVYGRSVLQEIRQKNEKINKKKEEDERQQWLESEAKEKENFARSIQRNTELANFEGSAITEARPRADPQLRPALAWIQKHHIRATSTNVDTSKMNKPRRILPSLGVAILTAGLCYLYSETYEPPSREHRLLPTVPPAAATAIGLIGANVTVFLMWKAFPPAWRMLNRYFISVPLYPYSLSTIGSVFSHQQLRHLGANMFILWFIGTRLHDEVGRGDFLALYLSSGVIASLTSLAAHVLGNKLTITSLGASGAIAGLVAAWCMLHSNDKLTIAFLPRDWQEMFSANGSTFLAVIVLVEIITLALPFRIAAMDHWSHLGGYATGALVGWLWKEKRERERKKNFWHRFLDGYR</sequence>
<feature type="transmembrane region" description="Helical" evidence="8">
    <location>
        <begin position="325"/>
        <end position="343"/>
    </location>
</feature>